<sequence length="253" mass="27034">MSDSERPVDRGSPVPLYFQVANRLHDMVESGELPAGSRLPNEAELLVRLGASRPTLRRAVSYLVEQGVLARKRGAGILVRPPRMERPVDLTSLHDDLARDGRTPTSVLRSFDVGPVEEHVAVALGIAPGTAVARFARLRLADGEPLALMTNVVPVEVLALRPADLVDRGLYDLLRAAGHAPRLAKQVVGARAATREEATALGEVRGGPLLTMVRTAWNGAGHPVEYGSHLYRAALYAFELTLSSGTAAPVGPV</sequence>
<evidence type="ECO:0000256" key="1">
    <source>
        <dbReference type="ARBA" id="ARBA00023015"/>
    </source>
</evidence>
<evidence type="ECO:0000256" key="3">
    <source>
        <dbReference type="ARBA" id="ARBA00023163"/>
    </source>
</evidence>
<evidence type="ECO:0000313" key="6">
    <source>
        <dbReference type="Proteomes" id="UP001494902"/>
    </source>
</evidence>
<dbReference type="SMART" id="SM00866">
    <property type="entry name" value="UTRA"/>
    <property type="match status" value="1"/>
</dbReference>
<dbReference type="InterPro" id="IPR028978">
    <property type="entry name" value="Chorismate_lyase_/UTRA_dom_sf"/>
</dbReference>
<proteinExistence type="predicted"/>
<dbReference type="Proteomes" id="UP001494902">
    <property type="component" value="Unassembled WGS sequence"/>
</dbReference>
<dbReference type="Gene3D" id="1.10.10.10">
    <property type="entry name" value="Winged helix-like DNA-binding domain superfamily/Winged helix DNA-binding domain"/>
    <property type="match status" value="1"/>
</dbReference>
<keyword evidence="1" id="KW-0805">Transcription regulation</keyword>
<evidence type="ECO:0000256" key="2">
    <source>
        <dbReference type="ARBA" id="ARBA00023125"/>
    </source>
</evidence>
<dbReference type="SUPFAM" id="SSF64288">
    <property type="entry name" value="Chorismate lyase-like"/>
    <property type="match status" value="1"/>
</dbReference>
<dbReference type="Pfam" id="PF07702">
    <property type="entry name" value="UTRA"/>
    <property type="match status" value="1"/>
</dbReference>
<dbReference type="InterPro" id="IPR036390">
    <property type="entry name" value="WH_DNA-bd_sf"/>
</dbReference>
<dbReference type="RefSeq" id="WP_349299837.1">
    <property type="nucleotide sequence ID" value="NZ_JBEDNQ010000008.1"/>
</dbReference>
<accession>A0ABV1KFU6</accession>
<keyword evidence="6" id="KW-1185">Reference proteome</keyword>
<protein>
    <submittedName>
        <fullName evidence="5">GntR family transcriptional regulator</fullName>
    </submittedName>
</protein>
<dbReference type="PROSITE" id="PS50949">
    <property type="entry name" value="HTH_GNTR"/>
    <property type="match status" value="1"/>
</dbReference>
<dbReference type="Pfam" id="PF00392">
    <property type="entry name" value="GntR"/>
    <property type="match status" value="1"/>
</dbReference>
<dbReference type="SUPFAM" id="SSF46785">
    <property type="entry name" value="Winged helix' DNA-binding domain"/>
    <property type="match status" value="1"/>
</dbReference>
<dbReference type="CDD" id="cd07377">
    <property type="entry name" value="WHTH_GntR"/>
    <property type="match status" value="1"/>
</dbReference>
<keyword evidence="2" id="KW-0238">DNA-binding</keyword>
<dbReference type="EMBL" id="JBEDNQ010000008">
    <property type="protein sequence ID" value="MEQ3552769.1"/>
    <property type="molecule type" value="Genomic_DNA"/>
</dbReference>
<evidence type="ECO:0000313" key="5">
    <source>
        <dbReference type="EMBL" id="MEQ3552769.1"/>
    </source>
</evidence>
<reference evidence="5 6" key="1">
    <citation type="submission" date="2024-03" db="EMBL/GenBank/DDBJ databases">
        <title>Draft genome sequence of Pseudonocardia nematodicida JCM 31783.</title>
        <authorList>
            <person name="Butdee W."/>
            <person name="Duangmal K."/>
        </authorList>
    </citation>
    <scope>NUCLEOTIDE SEQUENCE [LARGE SCALE GENOMIC DNA]</scope>
    <source>
        <strain evidence="5 6">JCM 31783</strain>
    </source>
</reference>
<dbReference type="PRINTS" id="PR00035">
    <property type="entry name" value="HTHGNTR"/>
</dbReference>
<name>A0ABV1KFU6_9PSEU</name>
<keyword evidence="3" id="KW-0804">Transcription</keyword>
<dbReference type="InterPro" id="IPR000524">
    <property type="entry name" value="Tscrpt_reg_HTH_GntR"/>
</dbReference>
<evidence type="ECO:0000259" key="4">
    <source>
        <dbReference type="PROSITE" id="PS50949"/>
    </source>
</evidence>
<comment type="caution">
    <text evidence="5">The sequence shown here is derived from an EMBL/GenBank/DDBJ whole genome shotgun (WGS) entry which is preliminary data.</text>
</comment>
<dbReference type="InterPro" id="IPR011663">
    <property type="entry name" value="UTRA"/>
</dbReference>
<dbReference type="Gene3D" id="3.40.1410.10">
    <property type="entry name" value="Chorismate lyase-like"/>
    <property type="match status" value="1"/>
</dbReference>
<dbReference type="PANTHER" id="PTHR44846">
    <property type="entry name" value="MANNOSYL-D-GLYCERATE TRANSPORT/METABOLISM SYSTEM REPRESSOR MNGR-RELATED"/>
    <property type="match status" value="1"/>
</dbReference>
<dbReference type="InterPro" id="IPR050679">
    <property type="entry name" value="Bact_HTH_transcr_reg"/>
</dbReference>
<organism evidence="5 6">
    <name type="scientific">Pseudonocardia nematodicida</name>
    <dbReference type="NCBI Taxonomy" id="1206997"/>
    <lineage>
        <taxon>Bacteria</taxon>
        <taxon>Bacillati</taxon>
        <taxon>Actinomycetota</taxon>
        <taxon>Actinomycetes</taxon>
        <taxon>Pseudonocardiales</taxon>
        <taxon>Pseudonocardiaceae</taxon>
        <taxon>Pseudonocardia</taxon>
    </lineage>
</organism>
<dbReference type="InterPro" id="IPR036388">
    <property type="entry name" value="WH-like_DNA-bd_sf"/>
</dbReference>
<gene>
    <name evidence="5" type="ORF">WIS52_20060</name>
</gene>
<feature type="domain" description="HTH gntR-type" evidence="4">
    <location>
        <begin position="14"/>
        <end position="82"/>
    </location>
</feature>
<dbReference type="SMART" id="SM00345">
    <property type="entry name" value="HTH_GNTR"/>
    <property type="match status" value="1"/>
</dbReference>
<dbReference type="PANTHER" id="PTHR44846:SF17">
    <property type="entry name" value="GNTR-FAMILY TRANSCRIPTIONAL REGULATOR"/>
    <property type="match status" value="1"/>
</dbReference>